<organism evidence="2 3">
    <name type="scientific">Bacillus chungangensis</name>
    <dbReference type="NCBI Taxonomy" id="587633"/>
    <lineage>
        <taxon>Bacteria</taxon>
        <taxon>Bacillati</taxon>
        <taxon>Bacillota</taxon>
        <taxon>Bacilli</taxon>
        <taxon>Bacillales</taxon>
        <taxon>Bacillaceae</taxon>
        <taxon>Bacillus</taxon>
    </lineage>
</organism>
<evidence type="ECO:0000313" key="3">
    <source>
        <dbReference type="Proteomes" id="UP001223586"/>
    </source>
</evidence>
<sequence length="43" mass="5185">MNRPEPDKALKETIKAIYDEHEGRYGYRRIRNEFGEPWSKSES</sequence>
<name>A0ABT9WZL1_9BACI</name>
<dbReference type="Pfam" id="PF13276">
    <property type="entry name" value="HTH_21"/>
    <property type="match status" value="1"/>
</dbReference>
<dbReference type="InterPro" id="IPR025948">
    <property type="entry name" value="HTH-like_dom"/>
</dbReference>
<dbReference type="EMBL" id="JAUSTT010000050">
    <property type="protein sequence ID" value="MDQ0178549.1"/>
    <property type="molecule type" value="Genomic_DNA"/>
</dbReference>
<reference evidence="2 3" key="1">
    <citation type="submission" date="2023-07" db="EMBL/GenBank/DDBJ databases">
        <title>Genomic Encyclopedia of Type Strains, Phase IV (KMG-IV): sequencing the most valuable type-strain genomes for metagenomic binning, comparative biology and taxonomic classification.</title>
        <authorList>
            <person name="Goeker M."/>
        </authorList>
    </citation>
    <scope>NUCLEOTIDE SEQUENCE [LARGE SCALE GENOMIC DNA]</scope>
    <source>
        <strain evidence="2 3">DSM 23837</strain>
    </source>
</reference>
<protein>
    <recommendedName>
        <fullName evidence="1">HTH-like domain-containing protein</fullName>
    </recommendedName>
</protein>
<gene>
    <name evidence="2" type="ORF">J2S08_004456</name>
</gene>
<evidence type="ECO:0000313" key="2">
    <source>
        <dbReference type="EMBL" id="MDQ0178549.1"/>
    </source>
</evidence>
<feature type="domain" description="HTH-like" evidence="1">
    <location>
        <begin position="7"/>
        <end position="33"/>
    </location>
</feature>
<proteinExistence type="predicted"/>
<accession>A0ABT9WZL1</accession>
<comment type="caution">
    <text evidence="2">The sequence shown here is derived from an EMBL/GenBank/DDBJ whole genome shotgun (WGS) entry which is preliminary data.</text>
</comment>
<dbReference type="Proteomes" id="UP001223586">
    <property type="component" value="Unassembled WGS sequence"/>
</dbReference>
<keyword evidence="3" id="KW-1185">Reference proteome</keyword>
<dbReference type="RefSeq" id="WP_307233473.1">
    <property type="nucleotide sequence ID" value="NZ_JAUSTT010000050.1"/>
</dbReference>
<evidence type="ECO:0000259" key="1">
    <source>
        <dbReference type="Pfam" id="PF13276"/>
    </source>
</evidence>